<feature type="coiled-coil region" evidence="1">
    <location>
        <begin position="239"/>
        <end position="387"/>
    </location>
</feature>
<comment type="caution">
    <text evidence="2">The sequence shown here is derived from an EMBL/GenBank/DDBJ whole genome shotgun (WGS) entry which is preliminary data.</text>
</comment>
<dbReference type="PANTHER" id="PTHR19327">
    <property type="entry name" value="GOLGIN"/>
    <property type="match status" value="1"/>
</dbReference>
<evidence type="ECO:0000313" key="2">
    <source>
        <dbReference type="EMBL" id="TMW63423.1"/>
    </source>
</evidence>
<feature type="coiled-coil region" evidence="1">
    <location>
        <begin position="86"/>
        <end position="134"/>
    </location>
</feature>
<evidence type="ECO:0000313" key="3">
    <source>
        <dbReference type="Proteomes" id="UP000794436"/>
    </source>
</evidence>
<dbReference type="PANTHER" id="PTHR19327:SF0">
    <property type="entry name" value="GOLGIN SUBFAMILY A MEMBER 4"/>
    <property type="match status" value="1"/>
</dbReference>
<organism evidence="2 3">
    <name type="scientific">Pythium oligandrum</name>
    <name type="common">Mycoparasitic fungus</name>
    <dbReference type="NCBI Taxonomy" id="41045"/>
    <lineage>
        <taxon>Eukaryota</taxon>
        <taxon>Sar</taxon>
        <taxon>Stramenopiles</taxon>
        <taxon>Oomycota</taxon>
        <taxon>Peronosporomycetes</taxon>
        <taxon>Pythiales</taxon>
        <taxon>Pythiaceae</taxon>
        <taxon>Pythium</taxon>
    </lineage>
</organism>
<dbReference type="GO" id="GO:0031267">
    <property type="term" value="F:small GTPase binding"/>
    <property type="evidence" value="ECO:0007669"/>
    <property type="project" value="TreeGrafter"/>
</dbReference>
<name>A0A8K1CI68_PYTOL</name>
<dbReference type="OrthoDB" id="126480at2759"/>
<dbReference type="AlphaFoldDB" id="A0A8K1CI68"/>
<reference evidence="2" key="1">
    <citation type="submission" date="2019-03" db="EMBL/GenBank/DDBJ databases">
        <title>Long read genome sequence of the mycoparasitic Pythium oligandrum ATCC 38472 isolated from sugarbeet rhizosphere.</title>
        <authorList>
            <person name="Gaulin E."/>
        </authorList>
    </citation>
    <scope>NUCLEOTIDE SEQUENCE</scope>
    <source>
        <strain evidence="2">ATCC 38472_TT</strain>
    </source>
</reference>
<keyword evidence="3" id="KW-1185">Reference proteome</keyword>
<dbReference type="EMBL" id="SPLM01000072">
    <property type="protein sequence ID" value="TMW63423.1"/>
    <property type="molecule type" value="Genomic_DNA"/>
</dbReference>
<dbReference type="Proteomes" id="UP000794436">
    <property type="component" value="Unassembled WGS sequence"/>
</dbReference>
<proteinExistence type="predicted"/>
<gene>
    <name evidence="2" type="ORF">Poli38472_002364</name>
</gene>
<accession>A0A8K1CI68</accession>
<dbReference type="GO" id="GO:0048193">
    <property type="term" value="P:Golgi vesicle transport"/>
    <property type="evidence" value="ECO:0007669"/>
    <property type="project" value="TreeGrafter"/>
</dbReference>
<sequence>MRRHDGDDAERKATRGSLVSIAKVAAEPSEGVGALADEVDALTFATRRSAGRESERPEDGDSHQDAVVKQIKRNFVLEAQSYRTRILEATHAAARARERVDDVQNESVRLKKKCFKLQKQLQERDSRIEMLQEQLDFKFPMLMHETMRGLNQVMEDNQDIEPLRPPSTASIRRSLEQAEIVDERIYEYEKQVAQLYEELATEKQKNEMLTECLHEQKQAKAKLMKACKYAKKEIEAMKNSGMTQLLEDLQSRCRGLEADNTRLNEQIASATTNEGELQSTISEMRSQLMKHELEASSWNDRLRAKDDEIEQLRAQVREQQFALENYQQDYDLVIGRKHSNDSNLSRSDLQDECDKLTRVLQRERTRVEELEEELAAARARSADLTDRKLEAYEHSDVPSDPTVAQGLREVWHEVDQVNTKLSSLQTQLVEFGEPALLGLASHAKISSLAPTDWPASDALACVAKVRSALHQSNVVIDGMQQFVEDSYARALGNNCAMQ</sequence>
<evidence type="ECO:0000256" key="1">
    <source>
        <dbReference type="SAM" id="Coils"/>
    </source>
</evidence>
<dbReference type="GO" id="GO:0005794">
    <property type="term" value="C:Golgi apparatus"/>
    <property type="evidence" value="ECO:0007669"/>
    <property type="project" value="TreeGrafter"/>
</dbReference>
<protein>
    <submittedName>
        <fullName evidence="2">Uncharacterized protein</fullName>
    </submittedName>
</protein>
<keyword evidence="1" id="KW-0175">Coiled coil</keyword>